<dbReference type="Pfam" id="PF01474">
    <property type="entry name" value="DAHP_synth_2"/>
    <property type="match status" value="1"/>
</dbReference>
<protein>
    <recommendedName>
        <fullName evidence="4">Phospho-2-dehydro-3-deoxyheptonate aldolase</fullName>
        <ecNumber evidence="4">2.5.1.54</ecNumber>
    </recommendedName>
</protein>
<keyword evidence="4" id="KW-0028">Amino-acid biosynthesis</keyword>
<organism evidence="6 7">
    <name type="scientific">Streptomyces malaysiensis</name>
    <dbReference type="NCBI Taxonomy" id="92644"/>
    <lineage>
        <taxon>Bacteria</taxon>
        <taxon>Bacillati</taxon>
        <taxon>Actinomycetota</taxon>
        <taxon>Actinomycetes</taxon>
        <taxon>Kitasatosporales</taxon>
        <taxon>Streptomycetaceae</taxon>
        <taxon>Streptomyces</taxon>
        <taxon>Streptomyces violaceusniger group</taxon>
    </lineage>
</organism>
<dbReference type="Proteomes" id="UP000536624">
    <property type="component" value="Unassembled WGS sequence"/>
</dbReference>
<dbReference type="RefSeq" id="WP_167500686.1">
    <property type="nucleotide sequence ID" value="NZ_JAALLH010000001.1"/>
</dbReference>
<gene>
    <name evidence="6" type="ORF">SMALB_1989</name>
</gene>
<sequence length="110" mass="11747">MSWSTCHGSHSADSSSRHTSTEQEIRRHDALIRGGARRGQDVTECLGGGCGLGEDDLSARFRTACDPRLNEEQAIELAYTVADLLAAAVRPVTDTGSRNPRSHETPPGTG</sequence>
<dbReference type="PANTHER" id="PTHR21337:SF0">
    <property type="entry name" value="PHOSPHO-2-DEHYDRO-3-DEOXYHEPTONATE ALDOLASE"/>
    <property type="match status" value="1"/>
</dbReference>
<proteinExistence type="inferred from homology"/>
<evidence type="ECO:0000256" key="4">
    <source>
        <dbReference type="RuleBase" id="RU363071"/>
    </source>
</evidence>
<feature type="binding site" evidence="3">
    <location>
        <position position="66"/>
    </location>
    <ligand>
        <name>Mn(2+)</name>
        <dbReference type="ChEBI" id="CHEBI:29035"/>
    </ligand>
</feature>
<keyword evidence="3" id="KW-0170">Cobalt</keyword>
<keyword evidence="4" id="KW-0057">Aromatic amino acid biosynthesis</keyword>
<dbReference type="InterPro" id="IPR002480">
    <property type="entry name" value="DAHP_synth_2"/>
</dbReference>
<comment type="pathway">
    <text evidence="4">Metabolic intermediate biosynthesis; chorismate biosynthesis; chorismate from D-erythrose 4-phosphate and phosphoenolpyruvate: step 1/7.</text>
</comment>
<dbReference type="SUPFAM" id="SSF51569">
    <property type="entry name" value="Aldolase"/>
    <property type="match status" value="1"/>
</dbReference>
<feature type="region of interest" description="Disordered" evidence="5">
    <location>
        <begin position="90"/>
        <end position="110"/>
    </location>
</feature>
<comment type="similarity">
    <text evidence="1 4">Belongs to the class-II DAHP synthase family.</text>
</comment>
<dbReference type="GO" id="GO:0009423">
    <property type="term" value="P:chorismate biosynthetic process"/>
    <property type="evidence" value="ECO:0007669"/>
    <property type="project" value="UniProtKB-UniPathway"/>
</dbReference>
<dbReference type="UniPathway" id="UPA00053">
    <property type="reaction ID" value="UER00084"/>
</dbReference>
<evidence type="ECO:0000313" key="7">
    <source>
        <dbReference type="Proteomes" id="UP000536624"/>
    </source>
</evidence>
<keyword evidence="2 4" id="KW-0808">Transferase</keyword>
<dbReference type="PANTHER" id="PTHR21337">
    <property type="entry name" value="PHOSPHO-2-DEHYDRO-3-DEOXYHEPTONATE ALDOLASE 1, 2"/>
    <property type="match status" value="1"/>
</dbReference>
<dbReference type="GO" id="GO:0009073">
    <property type="term" value="P:aromatic amino acid family biosynthetic process"/>
    <property type="evidence" value="ECO:0007669"/>
    <property type="project" value="UniProtKB-KW"/>
</dbReference>
<dbReference type="EC" id="2.5.1.54" evidence="4"/>
<dbReference type="AlphaFoldDB" id="A0A7X6AWB1"/>
<feature type="compositionally biased region" description="Low complexity" evidence="5">
    <location>
        <begin position="1"/>
        <end position="14"/>
    </location>
</feature>
<dbReference type="EMBL" id="JAALLH010000001">
    <property type="protein sequence ID" value="NIY64041.1"/>
    <property type="molecule type" value="Genomic_DNA"/>
</dbReference>
<evidence type="ECO:0000256" key="2">
    <source>
        <dbReference type="ARBA" id="ARBA00022679"/>
    </source>
</evidence>
<evidence type="ECO:0000256" key="5">
    <source>
        <dbReference type="SAM" id="MobiDB-lite"/>
    </source>
</evidence>
<feature type="region of interest" description="Disordered" evidence="5">
    <location>
        <begin position="1"/>
        <end position="38"/>
    </location>
</feature>
<name>A0A7X6AWB1_STRMQ</name>
<comment type="catalytic activity">
    <reaction evidence="4">
        <text>D-erythrose 4-phosphate + phosphoenolpyruvate + H2O = 7-phospho-2-dehydro-3-deoxy-D-arabino-heptonate + phosphate</text>
        <dbReference type="Rhea" id="RHEA:14717"/>
        <dbReference type="ChEBI" id="CHEBI:15377"/>
        <dbReference type="ChEBI" id="CHEBI:16897"/>
        <dbReference type="ChEBI" id="CHEBI:43474"/>
        <dbReference type="ChEBI" id="CHEBI:58394"/>
        <dbReference type="ChEBI" id="CHEBI:58702"/>
        <dbReference type="EC" id="2.5.1.54"/>
    </reaction>
</comment>
<comment type="cofactor">
    <cofactor evidence="3">
        <name>Mn(2+)</name>
        <dbReference type="ChEBI" id="CHEBI:29035"/>
    </cofactor>
    <cofactor evidence="3">
        <name>Co(2+)</name>
        <dbReference type="ChEBI" id="CHEBI:48828"/>
    </cofactor>
    <cofactor evidence="3">
        <name>Cd(2+)</name>
        <dbReference type="ChEBI" id="CHEBI:48775"/>
    </cofactor>
    <text evidence="3">Binds 1 divalent cation per subunit. The enzyme is active with manganese, cobalt or cadmium ions.</text>
</comment>
<dbReference type="GO" id="GO:0003849">
    <property type="term" value="F:3-deoxy-7-phosphoheptulonate synthase activity"/>
    <property type="evidence" value="ECO:0007669"/>
    <property type="project" value="UniProtKB-EC"/>
</dbReference>
<comment type="caution">
    <text evidence="6">The sequence shown here is derived from an EMBL/GenBank/DDBJ whole genome shotgun (WGS) entry which is preliminary data.</text>
</comment>
<feature type="compositionally biased region" description="Basic and acidic residues" evidence="5">
    <location>
        <begin position="15"/>
        <end position="31"/>
    </location>
</feature>
<reference evidence="6 7" key="1">
    <citation type="submission" date="2020-02" db="EMBL/GenBank/DDBJ databases">
        <title>Streptomyces malaysiensis DSM14702 (JHCC583434, PFL_A843) Genome sequencing and assembly.</title>
        <authorList>
            <person name="Samborskyy M."/>
        </authorList>
    </citation>
    <scope>NUCLEOTIDE SEQUENCE [LARGE SCALE GENOMIC DNA]</scope>
    <source>
        <strain evidence="6 7">DSM 14702</strain>
    </source>
</reference>
<keyword evidence="3" id="KW-0104">Cadmium</keyword>
<dbReference type="InterPro" id="IPR013785">
    <property type="entry name" value="Aldolase_TIM"/>
</dbReference>
<dbReference type="GO" id="GO:0008652">
    <property type="term" value="P:amino acid biosynthetic process"/>
    <property type="evidence" value="ECO:0007669"/>
    <property type="project" value="UniProtKB-KW"/>
</dbReference>
<accession>A0A7X6AWB1</accession>
<evidence type="ECO:0000256" key="1">
    <source>
        <dbReference type="ARBA" id="ARBA00008911"/>
    </source>
</evidence>
<keyword evidence="3" id="KW-0464">Manganese</keyword>
<evidence type="ECO:0000256" key="3">
    <source>
        <dbReference type="PIRSR" id="PIRSR602480-1"/>
    </source>
</evidence>
<evidence type="ECO:0000313" key="6">
    <source>
        <dbReference type="EMBL" id="NIY64041.1"/>
    </source>
</evidence>
<dbReference type="Gene3D" id="3.20.20.70">
    <property type="entry name" value="Aldolase class I"/>
    <property type="match status" value="1"/>
</dbReference>